<dbReference type="AlphaFoldDB" id="A0ABD1WCL0"/>
<dbReference type="Gene3D" id="3.40.50.2000">
    <property type="entry name" value="Glycogen Phosphorylase B"/>
    <property type="match status" value="1"/>
</dbReference>
<evidence type="ECO:0000313" key="4">
    <source>
        <dbReference type="Proteomes" id="UP001604277"/>
    </source>
</evidence>
<reference evidence="4" key="1">
    <citation type="submission" date="2024-07" db="EMBL/GenBank/DDBJ databases">
        <title>Two chromosome-level genome assemblies of Korean endemic species Abeliophyllum distichum and Forsythia ovata (Oleaceae).</title>
        <authorList>
            <person name="Jang H."/>
        </authorList>
    </citation>
    <scope>NUCLEOTIDE SEQUENCE [LARGE SCALE GENOMIC DNA]</scope>
</reference>
<organism evidence="3 4">
    <name type="scientific">Forsythia ovata</name>
    <dbReference type="NCBI Taxonomy" id="205694"/>
    <lineage>
        <taxon>Eukaryota</taxon>
        <taxon>Viridiplantae</taxon>
        <taxon>Streptophyta</taxon>
        <taxon>Embryophyta</taxon>
        <taxon>Tracheophyta</taxon>
        <taxon>Spermatophyta</taxon>
        <taxon>Magnoliopsida</taxon>
        <taxon>eudicotyledons</taxon>
        <taxon>Gunneridae</taxon>
        <taxon>Pentapetalae</taxon>
        <taxon>asterids</taxon>
        <taxon>lamiids</taxon>
        <taxon>Lamiales</taxon>
        <taxon>Oleaceae</taxon>
        <taxon>Forsythieae</taxon>
        <taxon>Forsythia</taxon>
    </lineage>
</organism>
<evidence type="ECO:0000313" key="3">
    <source>
        <dbReference type="EMBL" id="KAL2547410.1"/>
    </source>
</evidence>
<dbReference type="PANTHER" id="PTHR48044">
    <property type="entry name" value="GLYCOSYLTRANSFERASE"/>
    <property type="match status" value="1"/>
</dbReference>
<evidence type="ECO:0000259" key="2">
    <source>
        <dbReference type="Pfam" id="PF26168"/>
    </source>
</evidence>
<dbReference type="Proteomes" id="UP001604277">
    <property type="component" value="Unassembled WGS sequence"/>
</dbReference>
<protein>
    <submittedName>
        <fullName evidence="3">Zeatin O-xylosyltransferase</fullName>
    </submittedName>
</protein>
<feature type="domain" description="Glycosyltransferase N-terminal" evidence="2">
    <location>
        <begin position="20"/>
        <end position="74"/>
    </location>
</feature>
<sequence>MNNFYRNIPDHGMHLQHPRFQEFIEFIEAEQKYLGFSSGSLYNASKVIEGKFNNLIKKIPEEENKKHWSIGPFNAVELTGLNQRHKCLEWLDKQEPKSVIFVSFGTTTSLTRKRDVINKKAG</sequence>
<proteinExistence type="inferred from homology"/>
<dbReference type="EMBL" id="JBFOLJ010000003">
    <property type="protein sequence ID" value="KAL2547410.1"/>
    <property type="molecule type" value="Genomic_DNA"/>
</dbReference>
<gene>
    <name evidence="3" type="ORF">Fot_08940</name>
</gene>
<dbReference type="GO" id="GO:1901135">
    <property type="term" value="P:carbohydrate derivative metabolic process"/>
    <property type="evidence" value="ECO:0007669"/>
    <property type="project" value="UniProtKB-ARBA"/>
</dbReference>
<dbReference type="SUPFAM" id="SSF53756">
    <property type="entry name" value="UDP-Glycosyltransferase/glycogen phosphorylase"/>
    <property type="match status" value="1"/>
</dbReference>
<keyword evidence="4" id="KW-1185">Reference proteome</keyword>
<evidence type="ECO:0000256" key="1">
    <source>
        <dbReference type="ARBA" id="ARBA00009995"/>
    </source>
</evidence>
<dbReference type="Pfam" id="PF26168">
    <property type="entry name" value="Glyco_transf_N"/>
    <property type="match status" value="1"/>
</dbReference>
<comment type="similarity">
    <text evidence="1">Belongs to the UDP-glycosyltransferase family.</text>
</comment>
<name>A0ABD1WCL0_9LAMI</name>
<dbReference type="InterPro" id="IPR058980">
    <property type="entry name" value="Glyco_transf_N"/>
</dbReference>
<accession>A0ABD1WCL0</accession>
<dbReference type="GO" id="GO:0008194">
    <property type="term" value="F:UDP-glycosyltransferase activity"/>
    <property type="evidence" value="ECO:0007669"/>
    <property type="project" value="UniProtKB-ARBA"/>
</dbReference>
<comment type="caution">
    <text evidence="3">The sequence shown here is derived from an EMBL/GenBank/DDBJ whole genome shotgun (WGS) entry which is preliminary data.</text>
</comment>
<dbReference type="PANTHER" id="PTHR48044:SF22">
    <property type="entry name" value="GLYCOSYLTRANSFERASE"/>
    <property type="match status" value="1"/>
</dbReference>